<dbReference type="PROSITE" id="PS00903">
    <property type="entry name" value="CYT_DCMP_DEAMINASES_1"/>
    <property type="match status" value="1"/>
</dbReference>
<keyword evidence="12" id="KW-0378">Hydrolase</keyword>
<dbReference type="PIRSF" id="PIRSF006769">
    <property type="entry name" value="RibD"/>
    <property type="match status" value="1"/>
</dbReference>
<comment type="cofactor">
    <cofactor evidence="12">
        <name>Zn(2+)</name>
        <dbReference type="ChEBI" id="CHEBI:29105"/>
    </cofactor>
    <text evidence="12">Binds 1 zinc ion.</text>
</comment>
<comment type="similarity">
    <text evidence="5 12">In the C-terminal section; belongs to the HTP reductase family.</text>
</comment>
<keyword evidence="8 12" id="KW-0862">Zinc</keyword>
<dbReference type="NCBIfam" id="TIGR00326">
    <property type="entry name" value="eubact_ribD"/>
    <property type="match status" value="1"/>
</dbReference>
<evidence type="ECO:0000256" key="11">
    <source>
        <dbReference type="ARBA" id="ARBA00023268"/>
    </source>
</evidence>
<dbReference type="PANTHER" id="PTHR38011">
    <property type="entry name" value="DIHYDROFOLATE REDUCTASE FAMILY PROTEIN (AFU_ORTHOLOGUE AFUA_8G06820)"/>
    <property type="match status" value="1"/>
</dbReference>
<keyword evidence="9 12" id="KW-0521">NADP</keyword>
<evidence type="ECO:0000256" key="5">
    <source>
        <dbReference type="ARBA" id="ARBA00007417"/>
    </source>
</evidence>
<accession>A0ABN4UW18</accession>
<keyword evidence="7 12" id="KW-0479">Metal-binding</keyword>
<comment type="catalytic activity">
    <reaction evidence="12">
        <text>5-amino-6-(5-phospho-D-ribitylamino)uracil + NADP(+) = 5-amino-6-(5-phospho-D-ribosylamino)uracil + NADPH + H(+)</text>
        <dbReference type="Rhea" id="RHEA:17845"/>
        <dbReference type="ChEBI" id="CHEBI:15378"/>
        <dbReference type="ChEBI" id="CHEBI:57783"/>
        <dbReference type="ChEBI" id="CHEBI:58349"/>
        <dbReference type="ChEBI" id="CHEBI:58421"/>
        <dbReference type="ChEBI" id="CHEBI:58453"/>
        <dbReference type="EC" id="1.1.1.193"/>
    </reaction>
</comment>
<dbReference type="SUPFAM" id="SSF53597">
    <property type="entry name" value="Dihydrofolate reductase-like"/>
    <property type="match status" value="1"/>
</dbReference>
<dbReference type="Gene3D" id="3.40.140.10">
    <property type="entry name" value="Cytidine Deaminase, domain 2"/>
    <property type="match status" value="1"/>
</dbReference>
<dbReference type="CDD" id="cd01284">
    <property type="entry name" value="Riboflavin_deaminase-reductase"/>
    <property type="match status" value="1"/>
</dbReference>
<evidence type="ECO:0000256" key="7">
    <source>
        <dbReference type="ARBA" id="ARBA00022723"/>
    </source>
</evidence>
<evidence type="ECO:0000256" key="6">
    <source>
        <dbReference type="ARBA" id="ARBA00022619"/>
    </source>
</evidence>
<dbReference type="InterPro" id="IPR002734">
    <property type="entry name" value="RibDG_C"/>
</dbReference>
<dbReference type="Gene3D" id="3.40.430.10">
    <property type="entry name" value="Dihydrofolate Reductase, subunit A"/>
    <property type="match status" value="1"/>
</dbReference>
<evidence type="ECO:0000259" key="13">
    <source>
        <dbReference type="PROSITE" id="PS51747"/>
    </source>
</evidence>
<comment type="function">
    <text evidence="1 12">Converts 2,5-diamino-6-(ribosylamino)-4(3h)-pyrimidinone 5'-phosphate into 5-amino-6-(ribosylamino)-2,4(1h,3h)-pyrimidinedione 5'-phosphate.</text>
</comment>
<comment type="pathway">
    <text evidence="3 12">Cofactor biosynthesis; riboflavin biosynthesis; 5-amino-6-(D-ribitylamino)uracil from GTP: step 3/4.</text>
</comment>
<dbReference type="InterPro" id="IPR004794">
    <property type="entry name" value="Eubact_RibD"/>
</dbReference>
<evidence type="ECO:0000256" key="3">
    <source>
        <dbReference type="ARBA" id="ARBA00004910"/>
    </source>
</evidence>
<proteinExistence type="inferred from homology"/>
<keyword evidence="6 12" id="KW-0686">Riboflavin biosynthesis</keyword>
<gene>
    <name evidence="14" type="ORF">BW47_00275</name>
</gene>
<dbReference type="InterPro" id="IPR050765">
    <property type="entry name" value="Riboflavin_Biosynth_HTPR"/>
</dbReference>
<evidence type="ECO:0000256" key="2">
    <source>
        <dbReference type="ARBA" id="ARBA00004882"/>
    </source>
</evidence>
<evidence type="ECO:0000256" key="9">
    <source>
        <dbReference type="ARBA" id="ARBA00022857"/>
    </source>
</evidence>
<comment type="catalytic activity">
    <reaction evidence="12">
        <text>2,5-diamino-6-hydroxy-4-(5-phosphoribosylamino)-pyrimidine + H2O + H(+) = 5-amino-6-(5-phospho-D-ribosylamino)uracil + NH4(+)</text>
        <dbReference type="Rhea" id="RHEA:21868"/>
        <dbReference type="ChEBI" id="CHEBI:15377"/>
        <dbReference type="ChEBI" id="CHEBI:15378"/>
        <dbReference type="ChEBI" id="CHEBI:28938"/>
        <dbReference type="ChEBI" id="CHEBI:58453"/>
        <dbReference type="ChEBI" id="CHEBI:58614"/>
        <dbReference type="EC" id="3.5.4.26"/>
    </reaction>
</comment>
<dbReference type="EC" id="1.1.1.193" evidence="12"/>
<protein>
    <recommendedName>
        <fullName evidence="12">Riboflavin biosynthesis protein RibD</fullName>
    </recommendedName>
    <domain>
        <recommendedName>
            <fullName evidence="12">Diaminohydroxyphosphoribosylaminopyrimidine deaminase</fullName>
            <shortName evidence="12">DRAP deaminase</shortName>
            <ecNumber evidence="12">3.5.4.26</ecNumber>
        </recommendedName>
        <alternativeName>
            <fullName evidence="12">Riboflavin-specific deaminase</fullName>
        </alternativeName>
    </domain>
    <domain>
        <recommendedName>
            <fullName evidence="12">5-amino-6-(5-phosphoribosylamino)uracil reductase</fullName>
            <ecNumber evidence="12">1.1.1.193</ecNumber>
        </recommendedName>
        <alternativeName>
            <fullName evidence="12">HTP reductase</fullName>
        </alternativeName>
    </domain>
</protein>
<organism evidence="14 15">
    <name type="scientific">Thermosipho melanesiensis</name>
    <dbReference type="NCBI Taxonomy" id="46541"/>
    <lineage>
        <taxon>Bacteria</taxon>
        <taxon>Thermotogati</taxon>
        <taxon>Thermotogota</taxon>
        <taxon>Thermotogae</taxon>
        <taxon>Thermotogales</taxon>
        <taxon>Fervidobacteriaceae</taxon>
        <taxon>Thermosipho</taxon>
    </lineage>
</organism>
<feature type="domain" description="CMP/dCMP-type deaminase" evidence="13">
    <location>
        <begin position="1"/>
        <end position="121"/>
    </location>
</feature>
<evidence type="ECO:0000256" key="12">
    <source>
        <dbReference type="PIRNR" id="PIRNR006769"/>
    </source>
</evidence>
<dbReference type="Proteomes" id="UP000185490">
    <property type="component" value="Chromosome"/>
</dbReference>
<dbReference type="EMBL" id="CP007389">
    <property type="protein sequence ID" value="APT73132.1"/>
    <property type="molecule type" value="Genomic_DNA"/>
</dbReference>
<evidence type="ECO:0000256" key="4">
    <source>
        <dbReference type="ARBA" id="ARBA00005259"/>
    </source>
</evidence>
<keyword evidence="10 12" id="KW-0560">Oxidoreductase</keyword>
<dbReference type="PANTHER" id="PTHR38011:SF7">
    <property type="entry name" value="2,5-DIAMINO-6-RIBOSYLAMINO-4(3H)-PYRIMIDINONE 5'-PHOSPHATE REDUCTASE"/>
    <property type="match status" value="1"/>
</dbReference>
<evidence type="ECO:0000313" key="15">
    <source>
        <dbReference type="Proteomes" id="UP000185490"/>
    </source>
</evidence>
<dbReference type="EC" id="3.5.4.26" evidence="12"/>
<dbReference type="InterPro" id="IPR024072">
    <property type="entry name" value="DHFR-like_dom_sf"/>
</dbReference>
<dbReference type="InterPro" id="IPR016193">
    <property type="entry name" value="Cytidine_deaminase-like"/>
</dbReference>
<evidence type="ECO:0000256" key="1">
    <source>
        <dbReference type="ARBA" id="ARBA00002151"/>
    </source>
</evidence>
<comment type="similarity">
    <text evidence="4 12">In the N-terminal section; belongs to the cytidine and deoxycytidylate deaminase family.</text>
</comment>
<keyword evidence="11" id="KW-0511">Multifunctional enzyme</keyword>
<evidence type="ECO:0000313" key="14">
    <source>
        <dbReference type="EMBL" id="APT73132.1"/>
    </source>
</evidence>
<dbReference type="InterPro" id="IPR002125">
    <property type="entry name" value="CMP_dCMP_dom"/>
</dbReference>
<reference evidence="14 15" key="1">
    <citation type="submission" date="2014-02" db="EMBL/GenBank/DDBJ databases">
        <title>Diversity of Thermotogales isolates from hydrothermal vents.</title>
        <authorList>
            <person name="Haverkamp T.H.A."/>
            <person name="Lossouarn J."/>
            <person name="Geslin C."/>
            <person name="Nesbo C.L."/>
        </authorList>
    </citation>
    <scope>NUCLEOTIDE SEQUENCE [LARGE SCALE GENOMIC DNA]</scope>
    <source>
        <strain evidence="14 15">431</strain>
    </source>
</reference>
<keyword evidence="15" id="KW-1185">Reference proteome</keyword>
<dbReference type="Pfam" id="PF00383">
    <property type="entry name" value="dCMP_cyt_deam_1"/>
    <property type="match status" value="1"/>
</dbReference>
<evidence type="ECO:0000256" key="8">
    <source>
        <dbReference type="ARBA" id="ARBA00022833"/>
    </source>
</evidence>
<dbReference type="PROSITE" id="PS51747">
    <property type="entry name" value="CYT_DCMP_DEAMINASES_2"/>
    <property type="match status" value="1"/>
</dbReference>
<dbReference type="InterPro" id="IPR016192">
    <property type="entry name" value="APOBEC/CMP_deaminase_Zn-bd"/>
</dbReference>
<dbReference type="SUPFAM" id="SSF53927">
    <property type="entry name" value="Cytidine deaminase-like"/>
    <property type="match status" value="1"/>
</dbReference>
<evidence type="ECO:0000256" key="10">
    <source>
        <dbReference type="ARBA" id="ARBA00023002"/>
    </source>
</evidence>
<comment type="pathway">
    <text evidence="2 12">Cofactor biosynthesis; riboflavin biosynthesis; 5-amino-6-(D-ribitylamino)uracil from GTP: step 2/4.</text>
</comment>
<name>A0ABN4UW18_9BACT</name>
<sequence>MEKYMKLAIELSKKGIGKVSPNPLVGAVIVKNGKIIGMGYHERYGGFHAERNAILNAKEDVKGSSLFVNLEPCSHHGKNLPCVDLIISSGISKVYIASVDPNPLVNGKGIEKLKKNGIEVDVGLLSDEAKYLNRVFFKYITKKLPYVALKVALTLDGFIADSNGNSKWITKQNFNVSHSLRNFFSSILVGANTVLKDNPRLTCRNGGRNPVRIVLDRDGITLGRGFNVYNEEARTIVFSKCCQGTLECYPETEPFDILSRLYNLGIDSVLIEGGASVLSQFLNFADELHLFYSTKIFGRGLSPFENIIKFVSQNMEFKIRNLKRLEDEFYLEVFRNV</sequence>
<dbReference type="Pfam" id="PF01872">
    <property type="entry name" value="RibD_C"/>
    <property type="match status" value="1"/>
</dbReference>
<dbReference type="RefSeq" id="WP_012056286.1">
    <property type="nucleotide sequence ID" value="NZ_CP007389.1"/>
</dbReference>